<dbReference type="PRINTS" id="PR00081">
    <property type="entry name" value="GDHRDH"/>
</dbReference>
<dbReference type="AlphaFoldDB" id="A0A3A5L5T9"/>
<dbReference type="RefSeq" id="WP_115300646.1">
    <property type="nucleotide sequence ID" value="NZ_CAAAIR010000002.1"/>
</dbReference>
<dbReference type="GO" id="GO:0016616">
    <property type="term" value="F:oxidoreductase activity, acting on the CH-OH group of donors, NAD or NADP as acceptor"/>
    <property type="evidence" value="ECO:0007669"/>
    <property type="project" value="TreeGrafter"/>
</dbReference>
<sequence>MKTLVITGVSRGIGLAAARYFLEKGWRVIGSSIRGVSPLTHPLLTLLPLDLANSTGIQTFARALPDFDLLINNAAVLLDWNQEAAIDLALLKTTFAINVFGTIELTEACLDKLDPQGKIINVSSSWGSFAANDSPYQPQYKMSKACLNLYTKLLAERFPSRLVASFDPGWVKTDMGTEAAPTLPSEVAEELYTLAATLKESGYFWHRGHKIPW</sequence>
<organism evidence="2 3">
    <name type="scientific">Legionella taurinensis</name>
    <dbReference type="NCBI Taxonomy" id="70611"/>
    <lineage>
        <taxon>Bacteria</taxon>
        <taxon>Pseudomonadati</taxon>
        <taxon>Pseudomonadota</taxon>
        <taxon>Gammaproteobacteria</taxon>
        <taxon>Legionellales</taxon>
        <taxon>Legionellaceae</taxon>
        <taxon>Legionella</taxon>
    </lineage>
</organism>
<dbReference type="PANTHER" id="PTHR45458">
    <property type="entry name" value="SHORT-CHAIN DEHYDROGENASE/REDUCTASE SDR"/>
    <property type="match status" value="1"/>
</dbReference>
<comment type="similarity">
    <text evidence="1">Belongs to the short-chain dehydrogenases/reductases (SDR) family.</text>
</comment>
<dbReference type="InterPro" id="IPR002347">
    <property type="entry name" value="SDR_fam"/>
</dbReference>
<dbReference type="SUPFAM" id="SSF51735">
    <property type="entry name" value="NAD(P)-binding Rossmann-fold domains"/>
    <property type="match status" value="1"/>
</dbReference>
<evidence type="ECO:0000313" key="2">
    <source>
        <dbReference type="EMBL" id="RJT48238.1"/>
    </source>
</evidence>
<dbReference type="GeneID" id="48947161"/>
<comment type="caution">
    <text evidence="2">The sequence shown here is derived from an EMBL/GenBank/DDBJ whole genome shotgun (WGS) entry which is preliminary data.</text>
</comment>
<name>A0A3A5L5T9_9GAMM</name>
<protein>
    <submittedName>
        <fullName evidence="2">SDR family NAD(P)-dependent oxidoreductase</fullName>
    </submittedName>
</protein>
<proteinExistence type="inferred from homology"/>
<reference evidence="2 3" key="1">
    <citation type="submission" date="2018-09" db="EMBL/GenBank/DDBJ databases">
        <title>Draft genome sequences of Legionella taurinensis isolated from water samples.</title>
        <authorList>
            <person name="Chakeri A."/>
            <person name="Allerberger F."/>
            <person name="Kundi M."/>
            <person name="Ruppitsch W."/>
            <person name="Schmid D."/>
        </authorList>
    </citation>
    <scope>NUCLEOTIDE SEQUENCE [LARGE SCALE GENOMIC DNA]</scope>
    <source>
        <strain evidence="2 3">4570-18-6</strain>
    </source>
</reference>
<dbReference type="Gene3D" id="3.40.50.720">
    <property type="entry name" value="NAD(P)-binding Rossmann-like Domain"/>
    <property type="match status" value="1"/>
</dbReference>
<evidence type="ECO:0000256" key="1">
    <source>
        <dbReference type="RuleBase" id="RU000363"/>
    </source>
</evidence>
<dbReference type="InterPro" id="IPR036291">
    <property type="entry name" value="NAD(P)-bd_dom_sf"/>
</dbReference>
<dbReference type="EMBL" id="QZWB01000003">
    <property type="protein sequence ID" value="RJT48238.1"/>
    <property type="molecule type" value="Genomic_DNA"/>
</dbReference>
<gene>
    <name evidence="2" type="ORF">D6J04_03830</name>
</gene>
<dbReference type="InterPro" id="IPR052184">
    <property type="entry name" value="SDR_enzymes"/>
</dbReference>
<dbReference type="PRINTS" id="PR00080">
    <property type="entry name" value="SDRFAMILY"/>
</dbReference>
<accession>A0A3A5L5T9</accession>
<dbReference type="Pfam" id="PF00106">
    <property type="entry name" value="adh_short"/>
    <property type="match status" value="1"/>
</dbReference>
<evidence type="ECO:0000313" key="3">
    <source>
        <dbReference type="Proteomes" id="UP000270757"/>
    </source>
</evidence>
<dbReference type="Proteomes" id="UP000270757">
    <property type="component" value="Unassembled WGS sequence"/>
</dbReference>
<dbReference type="PANTHER" id="PTHR45458:SF1">
    <property type="entry name" value="SHORT CHAIN DEHYDROGENASE"/>
    <property type="match status" value="1"/>
</dbReference>